<proteinExistence type="inferred from homology"/>
<dbReference type="InterPro" id="IPR000653">
    <property type="entry name" value="DegT/StrS_aminotransferase"/>
</dbReference>
<evidence type="ECO:0000313" key="4">
    <source>
        <dbReference type="EMBL" id="PIZ45949.1"/>
    </source>
</evidence>
<dbReference type="InterPro" id="IPR015421">
    <property type="entry name" value="PyrdxlP-dep_Trfase_major"/>
</dbReference>
<dbReference type="SUPFAM" id="SSF53383">
    <property type="entry name" value="PLP-dependent transferases"/>
    <property type="match status" value="1"/>
</dbReference>
<dbReference type="GO" id="GO:0008483">
    <property type="term" value="F:transaminase activity"/>
    <property type="evidence" value="ECO:0007669"/>
    <property type="project" value="TreeGrafter"/>
</dbReference>
<dbReference type="GO" id="GO:0000271">
    <property type="term" value="P:polysaccharide biosynthetic process"/>
    <property type="evidence" value="ECO:0007669"/>
    <property type="project" value="TreeGrafter"/>
</dbReference>
<evidence type="ECO:0000256" key="2">
    <source>
        <dbReference type="PIRSR" id="PIRSR000390-2"/>
    </source>
</evidence>
<dbReference type="InterPro" id="IPR015422">
    <property type="entry name" value="PyrdxlP-dep_Trfase_small"/>
</dbReference>
<dbReference type="PANTHER" id="PTHR30244">
    <property type="entry name" value="TRANSAMINASE"/>
    <property type="match status" value="1"/>
</dbReference>
<feature type="active site" description="Proton acceptor" evidence="1">
    <location>
        <position position="188"/>
    </location>
</feature>
<dbReference type="PANTHER" id="PTHR30244:SF34">
    <property type="entry name" value="DTDP-4-AMINO-4,6-DIDEOXYGALACTOSE TRANSAMINASE"/>
    <property type="match status" value="1"/>
</dbReference>
<gene>
    <name evidence="4" type="ORF">COY32_04460</name>
</gene>
<dbReference type="InterPro" id="IPR015424">
    <property type="entry name" value="PyrdxlP-dep_Trfase"/>
</dbReference>
<keyword evidence="2 3" id="KW-0663">Pyridoxal phosphate</keyword>
<dbReference type="Proteomes" id="UP000228920">
    <property type="component" value="Unassembled WGS sequence"/>
</dbReference>
<protein>
    <recommendedName>
        <fullName evidence="6">Aminotransferase</fullName>
    </recommendedName>
</protein>
<evidence type="ECO:0000256" key="1">
    <source>
        <dbReference type="PIRSR" id="PIRSR000390-1"/>
    </source>
</evidence>
<organism evidence="4 5">
    <name type="scientific">candidate division WWE3 bacterium CG_4_10_14_0_2_um_filter_41_14</name>
    <dbReference type="NCBI Taxonomy" id="1975072"/>
    <lineage>
        <taxon>Bacteria</taxon>
        <taxon>Katanobacteria</taxon>
    </lineage>
</organism>
<dbReference type="Pfam" id="PF01041">
    <property type="entry name" value="DegT_DnrJ_EryC1"/>
    <property type="match status" value="2"/>
</dbReference>
<sequence>MTRLLSPSLSPNVTIKDVWLATKLLFSPWNWYSLKAVLDLTQKFSETVDVSPECVFPVISGRSGISQALSAYNISEGDEVIMQAFNCVAVVNAIQWVKATPIIVDIEQDTLCLSFKQIREHVTPQTKAIILQHTFGLVVPQLEEIVAFAHDNGIMVIEDCAHALGATHHQKSVGTFGDIGIFSFGRDKIISSVFGGIIVVNDPQKVSELRHKITVLQPVNRGWIIKQLFHPIITYVSIVTYTWFGCGKFVHWLFSHTGIISKATSREEKSCGQRPLWTTRAYPGALAVLAMRQLDQLEAMNTRRLEIAHAYAQAGIPCIQPDTSGRVWLRYAVFSERVEQMYAYFLAQHIVLGDWYDQVVAPKQVDLSKTGYQIGSAPHAEEVCAHVVNLPVYQRMSGNDIQRVVSVYDQYRTHYGDKTSN</sequence>
<dbReference type="Gene3D" id="3.90.1150.10">
    <property type="entry name" value="Aspartate Aminotransferase, domain 1"/>
    <property type="match status" value="1"/>
</dbReference>
<dbReference type="EMBL" id="PFNL01000117">
    <property type="protein sequence ID" value="PIZ45949.1"/>
    <property type="molecule type" value="Genomic_DNA"/>
</dbReference>
<evidence type="ECO:0000313" key="5">
    <source>
        <dbReference type="Proteomes" id="UP000228920"/>
    </source>
</evidence>
<evidence type="ECO:0008006" key="6">
    <source>
        <dbReference type="Google" id="ProtNLM"/>
    </source>
</evidence>
<dbReference type="Gene3D" id="3.40.640.10">
    <property type="entry name" value="Type I PLP-dependent aspartate aminotransferase-like (Major domain)"/>
    <property type="match status" value="1"/>
</dbReference>
<reference evidence="5" key="1">
    <citation type="submission" date="2017-09" db="EMBL/GenBank/DDBJ databases">
        <title>Depth-based differentiation of microbial function through sediment-hosted aquifers and enrichment of novel symbionts in the deep terrestrial subsurface.</title>
        <authorList>
            <person name="Probst A.J."/>
            <person name="Ladd B."/>
            <person name="Jarett J.K."/>
            <person name="Geller-Mcgrath D.E."/>
            <person name="Sieber C.M.K."/>
            <person name="Emerson J.B."/>
            <person name="Anantharaman K."/>
            <person name="Thomas B.C."/>
            <person name="Malmstrom R."/>
            <person name="Stieglmeier M."/>
            <person name="Klingl A."/>
            <person name="Woyke T."/>
            <person name="Ryan C.M."/>
            <person name="Banfield J.F."/>
        </authorList>
    </citation>
    <scope>NUCLEOTIDE SEQUENCE [LARGE SCALE GENOMIC DNA]</scope>
</reference>
<comment type="caution">
    <text evidence="4">The sequence shown here is derived from an EMBL/GenBank/DDBJ whole genome shotgun (WGS) entry which is preliminary data.</text>
</comment>
<dbReference type="GO" id="GO:0030170">
    <property type="term" value="F:pyridoxal phosphate binding"/>
    <property type="evidence" value="ECO:0007669"/>
    <property type="project" value="TreeGrafter"/>
</dbReference>
<dbReference type="AlphaFoldDB" id="A0A2M7TI60"/>
<feature type="modified residue" description="N6-(pyridoxal phosphate)lysine" evidence="2">
    <location>
        <position position="188"/>
    </location>
</feature>
<name>A0A2M7TI60_UNCKA</name>
<evidence type="ECO:0000256" key="3">
    <source>
        <dbReference type="RuleBase" id="RU004508"/>
    </source>
</evidence>
<comment type="similarity">
    <text evidence="3">Belongs to the DegT/DnrJ/EryC1 family.</text>
</comment>
<dbReference type="PIRSF" id="PIRSF000390">
    <property type="entry name" value="PLP_StrS"/>
    <property type="match status" value="1"/>
</dbReference>
<accession>A0A2M7TI60</accession>